<dbReference type="GO" id="GO:0020037">
    <property type="term" value="F:heme binding"/>
    <property type="evidence" value="ECO:0007669"/>
    <property type="project" value="InterPro"/>
</dbReference>
<comment type="similarity">
    <text evidence="1 7">Belongs to the cytochrome P450 family.</text>
</comment>
<dbReference type="OrthoDB" id="4133219at2"/>
<organism evidence="8 9">
    <name type="scientific">Actinomadura craniellae</name>
    <dbReference type="NCBI Taxonomy" id="2231787"/>
    <lineage>
        <taxon>Bacteria</taxon>
        <taxon>Bacillati</taxon>
        <taxon>Actinomycetota</taxon>
        <taxon>Actinomycetes</taxon>
        <taxon>Streptosporangiales</taxon>
        <taxon>Thermomonosporaceae</taxon>
        <taxon>Actinomadura</taxon>
    </lineage>
</organism>
<protein>
    <submittedName>
        <fullName evidence="8">Cytochrome P450</fullName>
    </submittedName>
</protein>
<evidence type="ECO:0000256" key="3">
    <source>
        <dbReference type="ARBA" id="ARBA00022723"/>
    </source>
</evidence>
<proteinExistence type="inferred from homology"/>
<evidence type="ECO:0000256" key="1">
    <source>
        <dbReference type="ARBA" id="ARBA00010617"/>
    </source>
</evidence>
<evidence type="ECO:0000313" key="8">
    <source>
        <dbReference type="EMBL" id="RAY11359.1"/>
    </source>
</evidence>
<dbReference type="GO" id="GO:0004497">
    <property type="term" value="F:monooxygenase activity"/>
    <property type="evidence" value="ECO:0007669"/>
    <property type="project" value="UniProtKB-KW"/>
</dbReference>
<dbReference type="GO" id="GO:0005506">
    <property type="term" value="F:iron ion binding"/>
    <property type="evidence" value="ECO:0007669"/>
    <property type="project" value="InterPro"/>
</dbReference>
<dbReference type="RefSeq" id="WP_111871551.1">
    <property type="nucleotide sequence ID" value="NZ_QLYX01000019.1"/>
</dbReference>
<reference evidence="8 9" key="1">
    <citation type="submission" date="2018-06" db="EMBL/GenBank/DDBJ databases">
        <title>Actinomadura craniellae sp. nov. isolated from marine sponge Craniella sp.</title>
        <authorList>
            <person name="Li L."/>
            <person name="Xu Q.H."/>
            <person name="Lin H.W."/>
            <person name="Lu Y.H."/>
        </authorList>
    </citation>
    <scope>NUCLEOTIDE SEQUENCE [LARGE SCALE GENOMIC DNA]</scope>
    <source>
        <strain evidence="8 9">LHW63021</strain>
    </source>
</reference>
<keyword evidence="9" id="KW-1185">Reference proteome</keyword>
<dbReference type="CDD" id="cd11030">
    <property type="entry name" value="CYP105-like"/>
    <property type="match status" value="1"/>
</dbReference>
<name>A0A365GX04_9ACTN</name>
<keyword evidence="5 7" id="KW-0408">Iron</keyword>
<evidence type="ECO:0000256" key="2">
    <source>
        <dbReference type="ARBA" id="ARBA00022617"/>
    </source>
</evidence>
<dbReference type="AlphaFoldDB" id="A0A365GX04"/>
<dbReference type="PRINTS" id="PR00385">
    <property type="entry name" value="P450"/>
</dbReference>
<evidence type="ECO:0000256" key="6">
    <source>
        <dbReference type="ARBA" id="ARBA00023033"/>
    </source>
</evidence>
<dbReference type="InterPro" id="IPR002397">
    <property type="entry name" value="Cyt_P450_B"/>
</dbReference>
<keyword evidence="6 7" id="KW-0503">Monooxygenase</keyword>
<evidence type="ECO:0000256" key="5">
    <source>
        <dbReference type="ARBA" id="ARBA00023004"/>
    </source>
</evidence>
<dbReference type="PANTHER" id="PTHR46696:SF1">
    <property type="entry name" value="CYTOCHROME P450 YJIB-RELATED"/>
    <property type="match status" value="1"/>
</dbReference>
<keyword evidence="3 7" id="KW-0479">Metal-binding</keyword>
<dbReference type="InterPro" id="IPR001128">
    <property type="entry name" value="Cyt_P450"/>
</dbReference>
<sequence length="392" mass="43266">MDFIPYPTRRTPFHPPAEYAALRQGPPVRVTLAGGASHWLVSRYEDVREVLAGPSFSADDQHPNYARLLPLPTPPGMLSFLRMDDPEHNRQRRMLTSEFTVRRVNAMRPGIQQITDRLLDELAEHGPPADLIERFALPLPSLVICQLLGVPYEDHDFFQVNSHDAISTAVTPERAGEAMGALAEYMDRLTAEKERNPGDDLLSRVAAAQVATGRLDHDELVSMARLLLLAGHETTANMLGLGTLLLLRHPDQLAALRADPSLVRPAVEELLRHTSIVHEGLSRVATEEVVLGGVTIPAGDAVIINIPSANRDERRFADPDTFDIGRGDRHHIAFGFGAHQCIGQTLARVEMEIAFTAMLERFPGLALACDVEEIPFRYESVVYGVGALPVTW</sequence>
<gene>
    <name evidence="8" type="ORF">DPM19_30510</name>
</gene>
<dbReference type="Gene3D" id="1.10.630.10">
    <property type="entry name" value="Cytochrome P450"/>
    <property type="match status" value="1"/>
</dbReference>
<dbReference type="FunFam" id="1.10.630.10:FF:000018">
    <property type="entry name" value="Cytochrome P450 monooxygenase"/>
    <property type="match status" value="1"/>
</dbReference>
<keyword evidence="2 7" id="KW-0349">Heme</keyword>
<keyword evidence="4 7" id="KW-0560">Oxidoreductase</keyword>
<dbReference type="GO" id="GO:0016705">
    <property type="term" value="F:oxidoreductase activity, acting on paired donors, with incorporation or reduction of molecular oxygen"/>
    <property type="evidence" value="ECO:0007669"/>
    <property type="project" value="InterPro"/>
</dbReference>
<dbReference type="EMBL" id="QLYX01000019">
    <property type="protein sequence ID" value="RAY11359.1"/>
    <property type="molecule type" value="Genomic_DNA"/>
</dbReference>
<dbReference type="Proteomes" id="UP000251891">
    <property type="component" value="Unassembled WGS sequence"/>
</dbReference>
<dbReference type="PANTHER" id="PTHR46696">
    <property type="entry name" value="P450, PUTATIVE (EUROFUNG)-RELATED"/>
    <property type="match status" value="1"/>
</dbReference>
<dbReference type="InterPro" id="IPR036396">
    <property type="entry name" value="Cyt_P450_sf"/>
</dbReference>
<comment type="caution">
    <text evidence="8">The sequence shown here is derived from an EMBL/GenBank/DDBJ whole genome shotgun (WGS) entry which is preliminary data.</text>
</comment>
<evidence type="ECO:0000256" key="4">
    <source>
        <dbReference type="ARBA" id="ARBA00023002"/>
    </source>
</evidence>
<evidence type="ECO:0000256" key="7">
    <source>
        <dbReference type="RuleBase" id="RU000461"/>
    </source>
</evidence>
<dbReference type="PRINTS" id="PR00359">
    <property type="entry name" value="BP450"/>
</dbReference>
<dbReference type="InterPro" id="IPR017972">
    <property type="entry name" value="Cyt_P450_CS"/>
</dbReference>
<dbReference type="Pfam" id="PF00067">
    <property type="entry name" value="p450"/>
    <property type="match status" value="1"/>
</dbReference>
<accession>A0A365GX04</accession>
<dbReference type="SUPFAM" id="SSF48264">
    <property type="entry name" value="Cytochrome P450"/>
    <property type="match status" value="1"/>
</dbReference>
<evidence type="ECO:0000313" key="9">
    <source>
        <dbReference type="Proteomes" id="UP000251891"/>
    </source>
</evidence>
<dbReference type="PROSITE" id="PS00086">
    <property type="entry name" value="CYTOCHROME_P450"/>
    <property type="match status" value="1"/>
</dbReference>